<dbReference type="Pfam" id="PF01063">
    <property type="entry name" value="Aminotran_4"/>
    <property type="match status" value="1"/>
</dbReference>
<dbReference type="AlphaFoldDB" id="A0A1Y5S3P3"/>
<dbReference type="GO" id="GO:0009082">
    <property type="term" value="P:branched-chain amino acid biosynthetic process"/>
    <property type="evidence" value="ECO:0007669"/>
    <property type="project" value="UniProtKB-KW"/>
</dbReference>
<evidence type="ECO:0000256" key="8">
    <source>
        <dbReference type="ARBA" id="ARBA00014472"/>
    </source>
</evidence>
<proteinExistence type="inferred from homology"/>
<name>A0A1Y5S3P3_9RHOB</name>
<evidence type="ECO:0000256" key="4">
    <source>
        <dbReference type="ARBA" id="ARBA00004931"/>
    </source>
</evidence>
<evidence type="ECO:0000256" key="15">
    <source>
        <dbReference type="RuleBase" id="RU004516"/>
    </source>
</evidence>
<keyword evidence="16" id="KW-0032">Aminotransferase</keyword>
<evidence type="ECO:0000256" key="10">
    <source>
        <dbReference type="ARBA" id="ARBA00023304"/>
    </source>
</evidence>
<dbReference type="PROSITE" id="PS00770">
    <property type="entry name" value="AA_TRANSFER_CLASS_4"/>
    <property type="match status" value="1"/>
</dbReference>
<reference evidence="16 17" key="1">
    <citation type="submission" date="2017-03" db="EMBL/GenBank/DDBJ databases">
        <authorList>
            <person name="Afonso C.L."/>
            <person name="Miller P.J."/>
            <person name="Scott M.A."/>
            <person name="Spackman E."/>
            <person name="Goraichik I."/>
            <person name="Dimitrov K.M."/>
            <person name="Suarez D.L."/>
            <person name="Swayne D.E."/>
        </authorList>
    </citation>
    <scope>NUCLEOTIDE SEQUENCE [LARGE SCALE GENOMIC DNA]</scope>
    <source>
        <strain evidence="16 17">CECT 8620</strain>
    </source>
</reference>
<protein>
    <recommendedName>
        <fullName evidence="8">Probable branched-chain-amino-acid aminotransferase</fullName>
        <ecNumber evidence="7">2.6.1.42</ecNumber>
    </recommendedName>
</protein>
<comment type="pathway">
    <text evidence="3">Amino-acid biosynthesis; L-isoleucine biosynthesis; L-isoleucine from 2-oxobutanoate: step 4/4.</text>
</comment>
<dbReference type="PANTHER" id="PTHR42743:SF11">
    <property type="entry name" value="AMINODEOXYCHORISMATE LYASE"/>
    <property type="match status" value="1"/>
</dbReference>
<dbReference type="RefSeq" id="WP_085835788.1">
    <property type="nucleotide sequence ID" value="NZ_FWFS01000003.1"/>
</dbReference>
<evidence type="ECO:0000313" key="17">
    <source>
        <dbReference type="Proteomes" id="UP000193862"/>
    </source>
</evidence>
<dbReference type="InterPro" id="IPR018300">
    <property type="entry name" value="Aminotrans_IV_CS"/>
</dbReference>
<keyword evidence="17" id="KW-1185">Reference proteome</keyword>
<dbReference type="EMBL" id="FWFS01000003">
    <property type="protein sequence ID" value="SLN32019.1"/>
    <property type="molecule type" value="Genomic_DNA"/>
</dbReference>
<evidence type="ECO:0000256" key="9">
    <source>
        <dbReference type="ARBA" id="ARBA00022898"/>
    </source>
</evidence>
<evidence type="ECO:0000256" key="2">
    <source>
        <dbReference type="ARBA" id="ARBA00003109"/>
    </source>
</evidence>
<dbReference type="InterPro" id="IPR050571">
    <property type="entry name" value="Class-IV_PLP-Dep_Aminotrnsfr"/>
</dbReference>
<evidence type="ECO:0000256" key="7">
    <source>
        <dbReference type="ARBA" id="ARBA00013053"/>
    </source>
</evidence>
<dbReference type="Proteomes" id="UP000193862">
    <property type="component" value="Unassembled WGS sequence"/>
</dbReference>
<keyword evidence="9 15" id="KW-0663">Pyridoxal phosphate</keyword>
<comment type="catalytic activity">
    <reaction evidence="12">
        <text>L-isoleucine + 2-oxoglutarate = (S)-3-methyl-2-oxopentanoate + L-glutamate</text>
        <dbReference type="Rhea" id="RHEA:24801"/>
        <dbReference type="ChEBI" id="CHEBI:16810"/>
        <dbReference type="ChEBI" id="CHEBI:29985"/>
        <dbReference type="ChEBI" id="CHEBI:35146"/>
        <dbReference type="ChEBI" id="CHEBI:58045"/>
        <dbReference type="EC" id="2.6.1.42"/>
    </reaction>
</comment>
<dbReference type="InterPro" id="IPR036038">
    <property type="entry name" value="Aminotransferase-like"/>
</dbReference>
<comment type="cofactor">
    <cofactor evidence="1 15">
        <name>pyridoxal 5'-phosphate</name>
        <dbReference type="ChEBI" id="CHEBI:597326"/>
    </cofactor>
</comment>
<dbReference type="Gene3D" id="3.20.10.10">
    <property type="entry name" value="D-amino Acid Aminotransferase, subunit A, domain 2"/>
    <property type="match status" value="1"/>
</dbReference>
<dbReference type="InterPro" id="IPR043131">
    <property type="entry name" value="BCAT-like_N"/>
</dbReference>
<dbReference type="GO" id="GO:0052654">
    <property type="term" value="F:L-leucine-2-oxoglutarate transaminase activity"/>
    <property type="evidence" value="ECO:0007669"/>
    <property type="project" value="RHEA"/>
</dbReference>
<dbReference type="EC" id="2.6.1.42" evidence="7"/>
<evidence type="ECO:0000256" key="3">
    <source>
        <dbReference type="ARBA" id="ARBA00004824"/>
    </source>
</evidence>
<keyword evidence="10" id="KW-0028">Amino-acid biosynthesis</keyword>
<evidence type="ECO:0000256" key="1">
    <source>
        <dbReference type="ARBA" id="ARBA00001933"/>
    </source>
</evidence>
<evidence type="ECO:0000313" key="16">
    <source>
        <dbReference type="EMBL" id="SLN32019.1"/>
    </source>
</evidence>
<keyword evidence="10" id="KW-0100">Branched-chain amino acid biosynthesis</keyword>
<keyword evidence="16" id="KW-0808">Transferase</keyword>
<accession>A0A1Y5S3P3</accession>
<dbReference type="GO" id="GO:0052655">
    <property type="term" value="F:L-valine-2-oxoglutarate transaminase activity"/>
    <property type="evidence" value="ECO:0007669"/>
    <property type="project" value="RHEA"/>
</dbReference>
<dbReference type="PANTHER" id="PTHR42743">
    <property type="entry name" value="AMINO-ACID AMINOTRANSFERASE"/>
    <property type="match status" value="1"/>
</dbReference>
<dbReference type="Gene3D" id="3.30.470.10">
    <property type="match status" value="1"/>
</dbReference>
<evidence type="ECO:0000256" key="11">
    <source>
        <dbReference type="ARBA" id="ARBA00048212"/>
    </source>
</evidence>
<comment type="pathway">
    <text evidence="5">Amino-acid biosynthesis; L-leucine biosynthesis; L-leucine from 3-methyl-2-oxobutanoate: step 4/4.</text>
</comment>
<evidence type="ECO:0000256" key="14">
    <source>
        <dbReference type="RuleBase" id="RU004106"/>
    </source>
</evidence>
<evidence type="ECO:0000256" key="12">
    <source>
        <dbReference type="ARBA" id="ARBA00048798"/>
    </source>
</evidence>
<evidence type="ECO:0000256" key="5">
    <source>
        <dbReference type="ARBA" id="ARBA00005072"/>
    </source>
</evidence>
<sequence length="213" mass="22677">MRALQLIETLRFDPALGPAGAIVRRARHVARLQRSAAHLGFACDPDQVAAALDTVSSAQPLRLRLTLATTGALGLTTAPLTDIDRPWRVALSPRRLDKNDPMLRVKTTARALYDQTRAALPQGIDEVIFANDDGAVCEGTITNIFLRHGGILLTPPLSCGLLPGILREDLLAQGLAREAVLSARDLCGAEVLVGNSLRGLIACTPPSAADLRL</sequence>
<comment type="catalytic activity">
    <reaction evidence="11">
        <text>L-valine + 2-oxoglutarate = 3-methyl-2-oxobutanoate + L-glutamate</text>
        <dbReference type="Rhea" id="RHEA:24813"/>
        <dbReference type="ChEBI" id="CHEBI:11851"/>
        <dbReference type="ChEBI" id="CHEBI:16810"/>
        <dbReference type="ChEBI" id="CHEBI:29985"/>
        <dbReference type="ChEBI" id="CHEBI:57762"/>
        <dbReference type="EC" id="2.6.1.42"/>
    </reaction>
</comment>
<organism evidence="16 17">
    <name type="scientific">Aquimixticola soesokkakensis</name>
    <dbReference type="NCBI Taxonomy" id="1519096"/>
    <lineage>
        <taxon>Bacteria</taxon>
        <taxon>Pseudomonadati</taxon>
        <taxon>Pseudomonadota</taxon>
        <taxon>Alphaproteobacteria</taxon>
        <taxon>Rhodobacterales</taxon>
        <taxon>Paracoccaceae</taxon>
        <taxon>Aquimixticola</taxon>
    </lineage>
</organism>
<dbReference type="GO" id="GO:0052656">
    <property type="term" value="F:L-isoleucine-2-oxoglutarate transaminase activity"/>
    <property type="evidence" value="ECO:0007669"/>
    <property type="project" value="RHEA"/>
</dbReference>
<comment type="catalytic activity">
    <reaction evidence="13">
        <text>L-leucine + 2-oxoglutarate = 4-methyl-2-oxopentanoate + L-glutamate</text>
        <dbReference type="Rhea" id="RHEA:18321"/>
        <dbReference type="ChEBI" id="CHEBI:16810"/>
        <dbReference type="ChEBI" id="CHEBI:17865"/>
        <dbReference type="ChEBI" id="CHEBI:29985"/>
        <dbReference type="ChEBI" id="CHEBI:57427"/>
        <dbReference type="EC" id="2.6.1.42"/>
    </reaction>
</comment>
<comment type="function">
    <text evidence="2">Acts on leucine, isoleucine and valine.</text>
</comment>
<dbReference type="NCBIfam" id="NF005731">
    <property type="entry name" value="PRK07546.1-5"/>
    <property type="match status" value="1"/>
</dbReference>
<dbReference type="InterPro" id="IPR043132">
    <property type="entry name" value="BCAT-like_C"/>
</dbReference>
<dbReference type="SUPFAM" id="SSF56752">
    <property type="entry name" value="D-aminoacid aminotransferase-like PLP-dependent enzymes"/>
    <property type="match status" value="1"/>
</dbReference>
<evidence type="ECO:0000256" key="13">
    <source>
        <dbReference type="ARBA" id="ARBA00049229"/>
    </source>
</evidence>
<dbReference type="InterPro" id="IPR001544">
    <property type="entry name" value="Aminotrans_IV"/>
</dbReference>
<dbReference type="NCBIfam" id="NF005729">
    <property type="entry name" value="PRK07546.1-3"/>
    <property type="match status" value="1"/>
</dbReference>
<dbReference type="OrthoDB" id="9809239at2"/>
<evidence type="ECO:0000256" key="6">
    <source>
        <dbReference type="ARBA" id="ARBA00009320"/>
    </source>
</evidence>
<gene>
    <name evidence="16" type="primary">ilvE_2</name>
    <name evidence="16" type="ORF">AQS8620_01051</name>
</gene>
<comment type="similarity">
    <text evidence="6 14">Belongs to the class-IV pyridoxal-phosphate-dependent aminotransferase family.</text>
</comment>
<comment type="pathway">
    <text evidence="4">Amino-acid biosynthesis; L-valine biosynthesis; L-valine from pyruvate: step 4/4.</text>
</comment>